<feature type="chain" id="PRO_5032273209" evidence="5">
    <location>
        <begin position="21"/>
        <end position="221"/>
    </location>
</feature>
<dbReference type="GO" id="GO:0009279">
    <property type="term" value="C:cell outer membrane"/>
    <property type="evidence" value="ECO:0007669"/>
    <property type="project" value="UniProtKB-SubCell"/>
</dbReference>
<protein>
    <submittedName>
        <fullName evidence="7">OmpA family protein</fullName>
    </submittedName>
</protein>
<dbReference type="PRINTS" id="PR01021">
    <property type="entry name" value="OMPADOMAIN"/>
</dbReference>
<dbReference type="PANTHER" id="PTHR30329:SF21">
    <property type="entry name" value="LIPOPROTEIN YIAD-RELATED"/>
    <property type="match status" value="1"/>
</dbReference>
<organism evidence="7 8">
    <name type="scientific">Tritonibacter litoralis</name>
    <dbReference type="NCBI Taxonomy" id="2662264"/>
    <lineage>
        <taxon>Bacteria</taxon>
        <taxon>Pseudomonadati</taxon>
        <taxon>Pseudomonadota</taxon>
        <taxon>Alphaproteobacteria</taxon>
        <taxon>Rhodobacterales</taxon>
        <taxon>Paracoccaceae</taxon>
        <taxon>Tritonibacter</taxon>
    </lineage>
</organism>
<evidence type="ECO:0000256" key="2">
    <source>
        <dbReference type="ARBA" id="ARBA00023136"/>
    </source>
</evidence>
<dbReference type="InterPro" id="IPR006664">
    <property type="entry name" value="OMP_bac"/>
</dbReference>
<evidence type="ECO:0000256" key="4">
    <source>
        <dbReference type="PROSITE-ProRule" id="PRU00473"/>
    </source>
</evidence>
<evidence type="ECO:0000256" key="5">
    <source>
        <dbReference type="SAM" id="SignalP"/>
    </source>
</evidence>
<dbReference type="Proteomes" id="UP000444174">
    <property type="component" value="Unassembled WGS sequence"/>
</dbReference>
<dbReference type="CDD" id="cd07185">
    <property type="entry name" value="OmpA_C-like"/>
    <property type="match status" value="1"/>
</dbReference>
<dbReference type="InterPro" id="IPR050330">
    <property type="entry name" value="Bact_OuterMem_StrucFunc"/>
</dbReference>
<comment type="caution">
    <text evidence="7">The sequence shown here is derived from an EMBL/GenBank/DDBJ whole genome shotgun (WGS) entry which is preliminary data.</text>
</comment>
<dbReference type="InterPro" id="IPR027367">
    <property type="entry name" value="Gly-zipper_YMGG"/>
</dbReference>
<evidence type="ECO:0000256" key="3">
    <source>
        <dbReference type="ARBA" id="ARBA00023237"/>
    </source>
</evidence>
<dbReference type="Pfam" id="PF00691">
    <property type="entry name" value="OmpA"/>
    <property type="match status" value="1"/>
</dbReference>
<name>A0A843YHM2_9RHOB</name>
<comment type="subcellular location">
    <subcellularLocation>
        <location evidence="1">Cell outer membrane</location>
    </subcellularLocation>
</comment>
<dbReference type="PANTHER" id="PTHR30329">
    <property type="entry name" value="STATOR ELEMENT OF FLAGELLAR MOTOR COMPLEX"/>
    <property type="match status" value="1"/>
</dbReference>
<sequence length="221" mass="22908">MNRSKLTLAAGLLGAVAVSACTDPVTFQDENGQANKTQRGAIIGGLVGATVGALTSDDDKLETAVLSGAAGALVGGVIGHELDKQEAELRQTLSNDISIVNTGDRLIVSLPNDLTFATDSSQVSNAVRADLLKVADSLVRYPNSSVQVIGHTDSDGDAAYNHGLSVRRANAVADLIQAGGVPYNRIITTGRGEEQPVASNLTPEGKQRNRRVEIVVIPNAA</sequence>
<keyword evidence="3" id="KW-0998">Cell outer membrane</keyword>
<dbReference type="InterPro" id="IPR006665">
    <property type="entry name" value="OmpA-like"/>
</dbReference>
<feature type="signal peptide" evidence="5">
    <location>
        <begin position="1"/>
        <end position="20"/>
    </location>
</feature>
<dbReference type="EMBL" id="WIBF01000014">
    <property type="protein sequence ID" value="MQQ10351.1"/>
    <property type="molecule type" value="Genomic_DNA"/>
</dbReference>
<feature type="domain" description="OmpA-like" evidence="6">
    <location>
        <begin position="103"/>
        <end position="220"/>
    </location>
</feature>
<dbReference type="PRINTS" id="PR01023">
    <property type="entry name" value="NAFLGMOTY"/>
</dbReference>
<gene>
    <name evidence="7" type="ORF">GFB49_17935</name>
</gene>
<keyword evidence="2 4" id="KW-0472">Membrane</keyword>
<dbReference type="AlphaFoldDB" id="A0A843YHM2"/>
<proteinExistence type="predicted"/>
<dbReference type="SUPFAM" id="SSF103088">
    <property type="entry name" value="OmpA-like"/>
    <property type="match status" value="1"/>
</dbReference>
<dbReference type="PROSITE" id="PS51123">
    <property type="entry name" value="OMPA_2"/>
    <property type="match status" value="1"/>
</dbReference>
<accession>A0A843YHM2</accession>
<dbReference type="RefSeq" id="WP_153217331.1">
    <property type="nucleotide sequence ID" value="NZ_WIBF01000014.1"/>
</dbReference>
<dbReference type="Gene3D" id="3.30.1330.60">
    <property type="entry name" value="OmpA-like domain"/>
    <property type="match status" value="1"/>
</dbReference>
<evidence type="ECO:0000256" key="1">
    <source>
        <dbReference type="ARBA" id="ARBA00004442"/>
    </source>
</evidence>
<dbReference type="Pfam" id="PF13441">
    <property type="entry name" value="Gly-zipper_YMGG"/>
    <property type="match status" value="1"/>
</dbReference>
<reference evidence="7 8" key="1">
    <citation type="submission" date="2019-10" db="EMBL/GenBank/DDBJ databases">
        <title>Epibacterium sp. nov., isolated from seawater.</title>
        <authorList>
            <person name="Zhang X."/>
            <person name="Li N."/>
        </authorList>
    </citation>
    <scope>NUCLEOTIDE SEQUENCE [LARGE SCALE GENOMIC DNA]</scope>
    <source>
        <strain evidence="7 8">SM1979</strain>
    </source>
</reference>
<dbReference type="PROSITE" id="PS51257">
    <property type="entry name" value="PROKAR_LIPOPROTEIN"/>
    <property type="match status" value="1"/>
</dbReference>
<evidence type="ECO:0000313" key="7">
    <source>
        <dbReference type="EMBL" id="MQQ10351.1"/>
    </source>
</evidence>
<dbReference type="InterPro" id="IPR036737">
    <property type="entry name" value="OmpA-like_sf"/>
</dbReference>
<evidence type="ECO:0000259" key="6">
    <source>
        <dbReference type="PROSITE" id="PS51123"/>
    </source>
</evidence>
<evidence type="ECO:0000313" key="8">
    <source>
        <dbReference type="Proteomes" id="UP000444174"/>
    </source>
</evidence>
<keyword evidence="8" id="KW-1185">Reference proteome</keyword>
<keyword evidence="5" id="KW-0732">Signal</keyword>